<evidence type="ECO:0000313" key="4">
    <source>
        <dbReference type="Proteomes" id="UP000811609"/>
    </source>
</evidence>
<dbReference type="Pfam" id="PF13952">
    <property type="entry name" value="DUF4216"/>
    <property type="match status" value="1"/>
</dbReference>
<dbReference type="InterPro" id="IPR025312">
    <property type="entry name" value="DUF4216"/>
</dbReference>
<feature type="domain" description="DUF4216" evidence="2">
    <location>
        <begin position="99"/>
        <end position="170"/>
    </location>
</feature>
<evidence type="ECO:0000313" key="3">
    <source>
        <dbReference type="EMBL" id="KAG6637231.1"/>
    </source>
</evidence>
<feature type="region of interest" description="Disordered" evidence="1">
    <location>
        <begin position="214"/>
        <end position="281"/>
    </location>
</feature>
<dbReference type="Proteomes" id="UP000811609">
    <property type="component" value="Chromosome 11"/>
</dbReference>
<dbReference type="AlphaFoldDB" id="A0A8T1P5Y6"/>
<feature type="compositionally biased region" description="Acidic residues" evidence="1">
    <location>
        <begin position="249"/>
        <end position="265"/>
    </location>
</feature>
<evidence type="ECO:0000256" key="1">
    <source>
        <dbReference type="SAM" id="MobiDB-lite"/>
    </source>
</evidence>
<gene>
    <name evidence="3" type="ORF">CIPAW_11G164700</name>
</gene>
<dbReference type="PANTHER" id="PTHR48258:SF6">
    <property type="entry name" value="LEUCINE-RICH REPEAT DOMAIN, L DOMAIN-CONTAINING PROTEIN"/>
    <property type="match status" value="1"/>
</dbReference>
<dbReference type="EMBL" id="CM031819">
    <property type="protein sequence ID" value="KAG6637231.1"/>
    <property type="molecule type" value="Genomic_DNA"/>
</dbReference>
<evidence type="ECO:0000259" key="2">
    <source>
        <dbReference type="Pfam" id="PF13952"/>
    </source>
</evidence>
<proteinExistence type="predicted"/>
<keyword evidence="4" id="KW-1185">Reference proteome</keyword>
<organism evidence="3 4">
    <name type="scientific">Carya illinoinensis</name>
    <name type="common">Pecan</name>
    <dbReference type="NCBI Taxonomy" id="32201"/>
    <lineage>
        <taxon>Eukaryota</taxon>
        <taxon>Viridiplantae</taxon>
        <taxon>Streptophyta</taxon>
        <taxon>Embryophyta</taxon>
        <taxon>Tracheophyta</taxon>
        <taxon>Spermatophyta</taxon>
        <taxon>Magnoliopsida</taxon>
        <taxon>eudicotyledons</taxon>
        <taxon>Gunneridae</taxon>
        <taxon>Pentapetalae</taxon>
        <taxon>rosids</taxon>
        <taxon>fabids</taxon>
        <taxon>Fagales</taxon>
        <taxon>Juglandaceae</taxon>
        <taxon>Carya</taxon>
    </lineage>
</organism>
<sequence>MDAATVDRSHQREFPAWFRTRIQELRVTNPSDITDDIYALACGPDPWVSSFSACISNGTRFDTESRGKHRRTQNSGVVVKGEHQSKAVDFYGVLIDILQLKYMGWRHLFLFRCEWFDVGDARRGIHVGDHITSVNTSRKWYKDEPFVLACQAAQVFYLQDNSKHGNWSVVQRVTSRNTYDVPIIPSEHGDEDDDQNLNYAAFQENEPSYAVLEPEEDDNGISSPLHRTDVSPIDVPGDTVLGDAIPTPGDDDFIDDELDENDDYESSSSEDLVTDTGTSSDDDFFFFKLRYLSRK</sequence>
<accession>A0A8T1P5Y6</accession>
<reference evidence="3" key="1">
    <citation type="submission" date="2020-12" db="EMBL/GenBank/DDBJ databases">
        <title>WGS assembly of Carya illinoinensis cv. Pawnee.</title>
        <authorList>
            <person name="Platts A."/>
            <person name="Shu S."/>
            <person name="Wright S."/>
            <person name="Barry K."/>
            <person name="Edger P."/>
            <person name="Pires J.C."/>
            <person name="Schmutz J."/>
        </authorList>
    </citation>
    <scope>NUCLEOTIDE SEQUENCE</scope>
    <source>
        <tissue evidence="3">Leaf</tissue>
    </source>
</reference>
<name>A0A8T1P5Y6_CARIL</name>
<dbReference type="PANTHER" id="PTHR48258">
    <property type="entry name" value="DUF4218 DOMAIN-CONTAINING PROTEIN-RELATED"/>
    <property type="match status" value="1"/>
</dbReference>
<comment type="caution">
    <text evidence="3">The sequence shown here is derived from an EMBL/GenBank/DDBJ whole genome shotgun (WGS) entry which is preliminary data.</text>
</comment>
<feature type="compositionally biased region" description="Low complexity" evidence="1">
    <location>
        <begin position="266"/>
        <end position="279"/>
    </location>
</feature>
<protein>
    <recommendedName>
        <fullName evidence="2">DUF4216 domain-containing protein</fullName>
    </recommendedName>
</protein>